<accession>A0A4R5QGH1</accession>
<evidence type="ECO:0000313" key="1">
    <source>
        <dbReference type="EMBL" id="TDH62176.1"/>
    </source>
</evidence>
<protein>
    <submittedName>
        <fullName evidence="1">Uncharacterized protein</fullName>
    </submittedName>
</protein>
<sequence length="153" mass="16423">MALAWITQVKNDSNVTLTLLQNDPSKHPVCNGHQFGPDEPIRVPPGATMDFSWFVIPWKDSGRLLVKGPNGAVTWQVGPFVDINTDTLQGRAPGVAPQNIKLGDRGGPLTADQIEFQLHATNTGITFVPKGAGVGNVFGWTVKLVATVFGAFF</sequence>
<reference evidence="1 2" key="1">
    <citation type="journal article" date="2016" name="J. Microbiol.">
        <title>Dankookia rubra gen. nov., sp. nov., an alphaproteobacterium isolated from sediment of a shallow stream.</title>
        <authorList>
            <person name="Kim W.H."/>
            <person name="Kim D.H."/>
            <person name="Kang K."/>
            <person name="Ahn T.Y."/>
        </authorList>
    </citation>
    <scope>NUCLEOTIDE SEQUENCE [LARGE SCALE GENOMIC DNA]</scope>
    <source>
        <strain evidence="1 2">JCM30602</strain>
    </source>
</reference>
<dbReference type="Proteomes" id="UP000295096">
    <property type="component" value="Unassembled WGS sequence"/>
</dbReference>
<dbReference type="AlphaFoldDB" id="A0A4R5QGH1"/>
<comment type="caution">
    <text evidence="1">The sequence shown here is derived from an EMBL/GenBank/DDBJ whole genome shotgun (WGS) entry which is preliminary data.</text>
</comment>
<proteinExistence type="predicted"/>
<evidence type="ECO:0000313" key="2">
    <source>
        <dbReference type="Proteomes" id="UP000295096"/>
    </source>
</evidence>
<gene>
    <name evidence="1" type="ORF">E2C06_13465</name>
</gene>
<keyword evidence="2" id="KW-1185">Reference proteome</keyword>
<name>A0A4R5QGH1_9PROT</name>
<dbReference type="EMBL" id="SMSJ01000014">
    <property type="protein sequence ID" value="TDH62176.1"/>
    <property type="molecule type" value="Genomic_DNA"/>
</dbReference>
<organism evidence="1 2">
    <name type="scientific">Dankookia rubra</name>
    <dbReference type="NCBI Taxonomy" id="1442381"/>
    <lineage>
        <taxon>Bacteria</taxon>
        <taxon>Pseudomonadati</taxon>
        <taxon>Pseudomonadota</taxon>
        <taxon>Alphaproteobacteria</taxon>
        <taxon>Acetobacterales</taxon>
        <taxon>Roseomonadaceae</taxon>
        <taxon>Dankookia</taxon>
    </lineage>
</organism>
<dbReference type="RefSeq" id="WP_133289116.1">
    <property type="nucleotide sequence ID" value="NZ_SMSJ01000014.1"/>
</dbReference>